<name>A0ABM0GW61_SACKO</name>
<accession>A0ABM0GW61</accession>
<evidence type="ECO:0000256" key="2">
    <source>
        <dbReference type="ARBA" id="ARBA00022837"/>
    </source>
</evidence>
<comment type="cofactor">
    <cofactor evidence="6">
        <name>Ca(2+)</name>
        <dbReference type="ChEBI" id="CHEBI:29108"/>
    </cofactor>
    <text evidence="6">Binds 2 calcium ions per subunit.</text>
</comment>
<dbReference type="InterPro" id="IPR051360">
    <property type="entry name" value="Neuronal_Pentraxin_Related"/>
</dbReference>
<protein>
    <recommendedName>
        <fullName evidence="6">Pentraxin family member</fullName>
    </recommendedName>
</protein>
<dbReference type="GeneID" id="100368645"/>
<keyword evidence="6" id="KW-0732">Signal</keyword>
<organism evidence="8 9">
    <name type="scientific">Saccoglossus kowalevskii</name>
    <name type="common">Acorn worm</name>
    <dbReference type="NCBI Taxonomy" id="10224"/>
    <lineage>
        <taxon>Eukaryota</taxon>
        <taxon>Metazoa</taxon>
        <taxon>Hemichordata</taxon>
        <taxon>Enteropneusta</taxon>
        <taxon>Harrimaniidae</taxon>
        <taxon>Saccoglossus</taxon>
    </lineage>
</organism>
<evidence type="ECO:0000256" key="3">
    <source>
        <dbReference type="ARBA" id="ARBA00023157"/>
    </source>
</evidence>
<sequence length="247" mass="27239">MKVFTVTRCLLLTLLLVLATTANKSKHAVRRSAFDAKKLVYTGPESRVKVNSDCSPIPSMTALTACAWLKANAMGEKTTIMSYAVAGQPNELKFYISATLRVYTYVSGEWRYDNIQSDGWQDNEWMHLCYGWDNSGVLKGYLNGVLVKDSTGLSDGVTVTGGGVMYLGQEQDTLGGGFDNDEALVGELTSFNLWSRRLSDAEIADVYDTCSVIDDSLMPDVFTWDVYHLDIEPTDVSVEYLDAGEPC</sequence>
<evidence type="ECO:0000313" key="8">
    <source>
        <dbReference type="Proteomes" id="UP000694865"/>
    </source>
</evidence>
<dbReference type="PROSITE" id="PS51828">
    <property type="entry name" value="PTX_2"/>
    <property type="match status" value="1"/>
</dbReference>
<evidence type="ECO:0000256" key="6">
    <source>
        <dbReference type="RuleBase" id="RU362112"/>
    </source>
</evidence>
<comment type="similarity">
    <text evidence="6">Belongs to the pentraxin family.</text>
</comment>
<keyword evidence="8" id="KW-1185">Reference proteome</keyword>
<proteinExistence type="inferred from homology"/>
<feature type="chain" id="PRO_5044967788" description="Pentraxin family member" evidence="6">
    <location>
        <begin position="23"/>
        <end position="247"/>
    </location>
</feature>
<dbReference type="PANTHER" id="PTHR19277">
    <property type="entry name" value="PENTRAXIN"/>
    <property type="match status" value="1"/>
</dbReference>
<dbReference type="Proteomes" id="UP000694865">
    <property type="component" value="Unplaced"/>
</dbReference>
<evidence type="ECO:0000259" key="7">
    <source>
        <dbReference type="PROSITE" id="PS51828"/>
    </source>
</evidence>
<dbReference type="SMART" id="SM00159">
    <property type="entry name" value="PTX"/>
    <property type="match status" value="1"/>
</dbReference>
<comment type="subcellular location">
    <subcellularLocation>
        <location evidence="6">Secreted</location>
    </subcellularLocation>
</comment>
<keyword evidence="4" id="KW-0325">Glycoprotein</keyword>
<feature type="domain" description="Pentraxin (PTX)" evidence="7">
    <location>
        <begin position="35"/>
        <end position="243"/>
    </location>
</feature>
<keyword evidence="2 6" id="KW-0106">Calcium</keyword>
<reference evidence="9" key="1">
    <citation type="submission" date="2025-08" db="UniProtKB">
        <authorList>
            <consortium name="RefSeq"/>
        </authorList>
    </citation>
    <scope>IDENTIFICATION</scope>
    <source>
        <tissue evidence="9">Testes</tissue>
    </source>
</reference>
<dbReference type="InterPro" id="IPR013320">
    <property type="entry name" value="ConA-like_dom_sf"/>
</dbReference>
<dbReference type="Gene3D" id="2.60.120.200">
    <property type="match status" value="1"/>
</dbReference>
<dbReference type="InterPro" id="IPR001759">
    <property type="entry name" value="PTX_dom"/>
</dbReference>
<comment type="subunit">
    <text evidence="6">Homopentamer. Pentaxin (or pentraxin) have a discoid arrangement of 5 non-covalently bound subunits.</text>
</comment>
<evidence type="ECO:0000256" key="5">
    <source>
        <dbReference type="PROSITE-ProRule" id="PRU01172"/>
    </source>
</evidence>
<dbReference type="RefSeq" id="XP_002738659.1">
    <property type="nucleotide sequence ID" value="XM_002738613.2"/>
</dbReference>
<dbReference type="PRINTS" id="PR00895">
    <property type="entry name" value="PENTAXIN"/>
</dbReference>
<evidence type="ECO:0000256" key="4">
    <source>
        <dbReference type="ARBA" id="ARBA00023180"/>
    </source>
</evidence>
<comment type="caution">
    <text evidence="5">Lacks conserved residue(s) required for the propagation of feature annotation.</text>
</comment>
<feature type="signal peptide" evidence="6">
    <location>
        <begin position="1"/>
        <end position="22"/>
    </location>
</feature>
<keyword evidence="3" id="KW-1015">Disulfide bond</keyword>
<evidence type="ECO:0000313" key="9">
    <source>
        <dbReference type="RefSeq" id="XP_002738659.1"/>
    </source>
</evidence>
<dbReference type="Pfam" id="PF00354">
    <property type="entry name" value="Pentaxin"/>
    <property type="match status" value="1"/>
</dbReference>
<evidence type="ECO:0000256" key="1">
    <source>
        <dbReference type="ARBA" id="ARBA00022723"/>
    </source>
</evidence>
<dbReference type="PANTHER" id="PTHR19277:SF161">
    <property type="entry name" value="LAMININ G DOMAIN-CONTAINING PROTEIN"/>
    <property type="match status" value="1"/>
</dbReference>
<dbReference type="SUPFAM" id="SSF49899">
    <property type="entry name" value="Concanavalin A-like lectins/glucanases"/>
    <property type="match status" value="1"/>
</dbReference>
<gene>
    <name evidence="9" type="primary">LOC100368645</name>
</gene>
<keyword evidence="1 6" id="KW-0479">Metal-binding</keyword>